<dbReference type="EMBL" id="UINC01199743">
    <property type="protein sequence ID" value="SVE18313.1"/>
    <property type="molecule type" value="Genomic_DNA"/>
</dbReference>
<dbReference type="AlphaFoldDB" id="A0A383BER4"/>
<sequence>MNITSILGRILICGWHRKIPESAA</sequence>
<reference evidence="1" key="1">
    <citation type="submission" date="2018-05" db="EMBL/GenBank/DDBJ databases">
        <authorList>
            <person name="Lanie J.A."/>
            <person name="Ng W.-L."/>
            <person name="Kazmierczak K.M."/>
            <person name="Andrzejewski T.M."/>
            <person name="Davidsen T.M."/>
            <person name="Wayne K.J."/>
            <person name="Tettelin H."/>
            <person name="Glass J.I."/>
            <person name="Rusch D."/>
            <person name="Podicherti R."/>
            <person name="Tsui H.-C.T."/>
            <person name="Winkler M.E."/>
        </authorList>
    </citation>
    <scope>NUCLEOTIDE SEQUENCE</scope>
</reference>
<accession>A0A383BER4</accession>
<proteinExistence type="predicted"/>
<evidence type="ECO:0000313" key="1">
    <source>
        <dbReference type="EMBL" id="SVE18313.1"/>
    </source>
</evidence>
<protein>
    <submittedName>
        <fullName evidence="1">Uncharacterized protein</fullName>
    </submittedName>
</protein>
<name>A0A383BER4_9ZZZZ</name>
<organism evidence="1">
    <name type="scientific">marine metagenome</name>
    <dbReference type="NCBI Taxonomy" id="408172"/>
    <lineage>
        <taxon>unclassified sequences</taxon>
        <taxon>metagenomes</taxon>
        <taxon>ecological metagenomes</taxon>
    </lineage>
</organism>
<gene>
    <name evidence="1" type="ORF">METZ01_LOCUS471167</name>
</gene>
<feature type="non-terminal residue" evidence="1">
    <location>
        <position position="24"/>
    </location>
</feature>